<keyword evidence="17 24" id="KW-0472">Membrane</keyword>
<keyword evidence="26" id="KW-1185">Reference proteome</keyword>
<feature type="binding site" evidence="22">
    <location>
        <position position="32"/>
    </location>
    <ligand>
        <name>ATP</name>
        <dbReference type="ChEBI" id="CHEBI:30616"/>
    </ligand>
</feature>
<dbReference type="eggNOG" id="COG0818">
    <property type="taxonomic scope" value="Bacteria"/>
</dbReference>
<feature type="binding site" evidence="21">
    <location>
        <position position="102"/>
    </location>
    <ligand>
        <name>substrate</name>
    </ligand>
</feature>
<dbReference type="GO" id="GO:0046872">
    <property type="term" value="F:metal ion binding"/>
    <property type="evidence" value="ECO:0007669"/>
    <property type="project" value="UniProtKB-KW"/>
</dbReference>
<dbReference type="PANTHER" id="PTHR34299:SF1">
    <property type="entry name" value="DIACYLGLYCEROL KINASE"/>
    <property type="match status" value="1"/>
</dbReference>
<evidence type="ECO:0000256" key="16">
    <source>
        <dbReference type="ARBA" id="ARBA00023098"/>
    </source>
</evidence>
<dbReference type="GO" id="GO:0004143">
    <property type="term" value="F:ATP-dependent diacylglycerol kinase activity"/>
    <property type="evidence" value="ECO:0007669"/>
    <property type="project" value="UniProtKB-EC"/>
</dbReference>
<feature type="active site" description="Proton acceptor" evidence="20">
    <location>
        <position position="73"/>
    </location>
</feature>
<name>A0A059KMS3_9BURK</name>
<dbReference type="Proteomes" id="UP000026714">
    <property type="component" value="Unassembled WGS sequence"/>
</dbReference>
<evidence type="ECO:0000256" key="24">
    <source>
        <dbReference type="RuleBase" id="RU363065"/>
    </source>
</evidence>
<comment type="cofactor">
    <cofactor evidence="23">
        <name>Mg(2+)</name>
        <dbReference type="ChEBI" id="CHEBI:18420"/>
    </cofactor>
    <text evidence="23">Mn(2+), Zn(2+), Cd(2+) and Co(2+) support activity to lesser extents.</text>
</comment>
<feature type="binding site" evidence="23">
    <location>
        <position position="80"/>
    </location>
    <ligand>
        <name>a divalent metal cation</name>
        <dbReference type="ChEBI" id="CHEBI:60240"/>
    </ligand>
</feature>
<dbReference type="PANTHER" id="PTHR34299">
    <property type="entry name" value="DIACYLGLYCEROL KINASE"/>
    <property type="match status" value="1"/>
</dbReference>
<evidence type="ECO:0000256" key="22">
    <source>
        <dbReference type="PIRSR" id="PIRSR600829-3"/>
    </source>
</evidence>
<keyword evidence="9 24" id="KW-0812">Transmembrane</keyword>
<comment type="catalytic activity">
    <reaction evidence="24">
        <text>a 1,2-diacyl-sn-glycerol + ATP = a 1,2-diacyl-sn-glycero-3-phosphate + ADP + H(+)</text>
        <dbReference type="Rhea" id="RHEA:10272"/>
        <dbReference type="ChEBI" id="CHEBI:15378"/>
        <dbReference type="ChEBI" id="CHEBI:17815"/>
        <dbReference type="ChEBI" id="CHEBI:30616"/>
        <dbReference type="ChEBI" id="CHEBI:58608"/>
        <dbReference type="ChEBI" id="CHEBI:456216"/>
        <dbReference type="EC" id="2.7.1.107"/>
    </reaction>
</comment>
<dbReference type="AlphaFoldDB" id="A0A059KMS3"/>
<protein>
    <recommendedName>
        <fullName evidence="4 24">Diacylglycerol kinase</fullName>
        <ecNumber evidence="3 24">2.7.1.107</ecNumber>
    </recommendedName>
</protein>
<feature type="binding site" evidence="22">
    <location>
        <begin position="98"/>
        <end position="99"/>
    </location>
    <ligand>
        <name>ATP</name>
        <dbReference type="ChEBI" id="CHEBI:30616"/>
    </ligand>
</feature>
<evidence type="ECO:0000256" key="5">
    <source>
        <dbReference type="ARBA" id="ARBA00022475"/>
    </source>
</evidence>
<evidence type="ECO:0000256" key="8">
    <source>
        <dbReference type="ARBA" id="ARBA00022679"/>
    </source>
</evidence>
<feature type="binding site" evidence="21">
    <location>
        <position position="73"/>
    </location>
    <ligand>
        <name>substrate</name>
    </ligand>
</feature>
<proteinExistence type="inferred from homology"/>
<feature type="transmembrane region" description="Helical" evidence="24">
    <location>
        <begin position="59"/>
        <end position="79"/>
    </location>
</feature>
<dbReference type="InterPro" id="IPR036945">
    <property type="entry name" value="DAGK_sf"/>
</dbReference>
<evidence type="ECO:0000256" key="2">
    <source>
        <dbReference type="ARBA" id="ARBA00005967"/>
    </source>
</evidence>
<evidence type="ECO:0000313" key="25">
    <source>
        <dbReference type="EMBL" id="KDB52408.1"/>
    </source>
</evidence>
<evidence type="ECO:0000256" key="17">
    <source>
        <dbReference type="ARBA" id="ARBA00023136"/>
    </source>
</evidence>
<dbReference type="Pfam" id="PF01219">
    <property type="entry name" value="DAGK_prokar"/>
    <property type="match status" value="1"/>
</dbReference>
<keyword evidence="19 24" id="KW-1208">Phospholipid metabolism</keyword>
<evidence type="ECO:0000256" key="13">
    <source>
        <dbReference type="ARBA" id="ARBA00022840"/>
    </source>
</evidence>
<dbReference type="PROSITE" id="PS01069">
    <property type="entry name" value="DAGK_PROKAR"/>
    <property type="match status" value="1"/>
</dbReference>
<dbReference type="InterPro" id="IPR033718">
    <property type="entry name" value="DAGK_prok"/>
</dbReference>
<dbReference type="GO" id="GO:0005524">
    <property type="term" value="F:ATP binding"/>
    <property type="evidence" value="ECO:0007669"/>
    <property type="project" value="UniProtKB-KW"/>
</dbReference>
<keyword evidence="10 23" id="KW-0479">Metal-binding</keyword>
<comment type="function">
    <text evidence="24">Catalyzes the ATP-dependent phosphorylation of sn-l,2-diacylglycerol (DAG) to phosphatidic acid. Involved in the recycling of diacylglycerol produced as a by-product during membrane-derived oligosaccharide (MDO) biosynthesis.</text>
</comment>
<reference evidence="25 26" key="1">
    <citation type="journal article" date="2014" name="FEMS Microbiol. Ecol.">
        <title>Sphaerotilus natans encrusted with nanoball-shaped Fe(III) oxide minerals formed by nitrate-reducing mixotrophic Fe(II) oxidation.</title>
        <authorList>
            <person name="Park S."/>
            <person name="Kim D.H."/>
            <person name="Lee J.H."/>
            <person name="Hur H.G."/>
        </authorList>
    </citation>
    <scope>NUCLEOTIDE SEQUENCE [LARGE SCALE GENOMIC DNA]</scope>
    <source>
        <strain evidence="25 26">DSM 6575</strain>
    </source>
</reference>
<dbReference type="GO" id="GO:0006654">
    <property type="term" value="P:phosphatidic acid biosynthetic process"/>
    <property type="evidence" value="ECO:0007669"/>
    <property type="project" value="InterPro"/>
</dbReference>
<comment type="similarity">
    <text evidence="2 24">Belongs to the bacterial diacylglycerol kinase family.</text>
</comment>
<feature type="transmembrane region" description="Helical" evidence="24">
    <location>
        <begin position="38"/>
        <end position="53"/>
    </location>
</feature>
<sequence>MDNPHKGRTGLDRIRHAAGYSLQGLTGAYRHESAFRQELWLAALLLPLAFWLGRTWVEVALLAGSVVMVMIVELLNSAVEATVDRISFDLHELAKRAKDYGSAAVFLALALCGGIWAAALWSRLAGG</sequence>
<accession>A0A059KMS3</accession>
<keyword evidence="11 22" id="KW-0547">Nucleotide-binding</keyword>
<evidence type="ECO:0000256" key="1">
    <source>
        <dbReference type="ARBA" id="ARBA00004429"/>
    </source>
</evidence>
<evidence type="ECO:0000256" key="10">
    <source>
        <dbReference type="ARBA" id="ARBA00022723"/>
    </source>
</evidence>
<dbReference type="CDD" id="cd14264">
    <property type="entry name" value="DAGK_IM"/>
    <property type="match status" value="1"/>
</dbReference>
<feature type="transmembrane region" description="Helical" evidence="24">
    <location>
        <begin position="100"/>
        <end position="121"/>
    </location>
</feature>
<evidence type="ECO:0000256" key="23">
    <source>
        <dbReference type="PIRSR" id="PIRSR600829-4"/>
    </source>
</evidence>
<comment type="caution">
    <text evidence="25">The sequence shown here is derived from an EMBL/GenBank/DDBJ whole genome shotgun (WGS) entry which is preliminary data.</text>
</comment>
<dbReference type="GO" id="GO:0005886">
    <property type="term" value="C:plasma membrane"/>
    <property type="evidence" value="ECO:0007669"/>
    <property type="project" value="UniProtKB-SubCell"/>
</dbReference>
<feature type="binding site" evidence="21">
    <location>
        <begin position="34"/>
        <end position="38"/>
    </location>
    <ligand>
        <name>substrate</name>
    </ligand>
</feature>
<evidence type="ECO:0000256" key="21">
    <source>
        <dbReference type="PIRSR" id="PIRSR600829-2"/>
    </source>
</evidence>
<evidence type="ECO:0000256" key="19">
    <source>
        <dbReference type="ARBA" id="ARBA00023264"/>
    </source>
</evidence>
<evidence type="ECO:0000256" key="11">
    <source>
        <dbReference type="ARBA" id="ARBA00022741"/>
    </source>
</evidence>
<evidence type="ECO:0000256" key="4">
    <source>
        <dbReference type="ARBA" id="ARBA00017575"/>
    </source>
</evidence>
<feature type="binding site" evidence="23">
    <location>
        <position position="32"/>
    </location>
    <ligand>
        <name>a divalent metal cation</name>
        <dbReference type="ChEBI" id="CHEBI:60240"/>
    </ligand>
</feature>
<dbReference type="PATRIC" id="fig|1286631.3.peg.1989"/>
<dbReference type="EMBL" id="AZRA01000050">
    <property type="protein sequence ID" value="KDB52408.1"/>
    <property type="molecule type" value="Genomic_DNA"/>
</dbReference>
<feature type="binding site" evidence="22">
    <location>
        <position position="20"/>
    </location>
    <ligand>
        <name>ATP</name>
        <dbReference type="ChEBI" id="CHEBI:30616"/>
    </ligand>
</feature>
<evidence type="ECO:0000256" key="9">
    <source>
        <dbReference type="ARBA" id="ARBA00022692"/>
    </source>
</evidence>
<dbReference type="InterPro" id="IPR000829">
    <property type="entry name" value="DAGK"/>
</dbReference>
<keyword evidence="7 24" id="KW-0997">Cell inner membrane</keyword>
<feature type="binding site" evidence="21">
    <location>
        <position position="13"/>
    </location>
    <ligand>
        <name>substrate</name>
    </ligand>
</feature>
<evidence type="ECO:0000256" key="12">
    <source>
        <dbReference type="ARBA" id="ARBA00022777"/>
    </source>
</evidence>
<keyword evidence="8 24" id="KW-0808">Transferase</keyword>
<feature type="binding site" evidence="21">
    <location>
        <begin position="116"/>
        <end position="121"/>
    </location>
    <ligand>
        <name>substrate</name>
    </ligand>
</feature>
<organism evidence="25 26">
    <name type="scientific">Sphaerotilus natans subsp. natans DSM 6575</name>
    <dbReference type="NCBI Taxonomy" id="1286631"/>
    <lineage>
        <taxon>Bacteria</taxon>
        <taxon>Pseudomonadati</taxon>
        <taxon>Pseudomonadota</taxon>
        <taxon>Betaproteobacteria</taxon>
        <taxon>Burkholderiales</taxon>
        <taxon>Sphaerotilaceae</taxon>
        <taxon>Sphaerotilus</taxon>
    </lineage>
</organism>
<evidence type="ECO:0000256" key="15">
    <source>
        <dbReference type="ARBA" id="ARBA00022989"/>
    </source>
</evidence>
<keyword evidence="18" id="KW-0594">Phospholipid biosynthesis</keyword>
<evidence type="ECO:0000256" key="7">
    <source>
        <dbReference type="ARBA" id="ARBA00022519"/>
    </source>
</evidence>
<dbReference type="EC" id="2.7.1.107" evidence="3 24"/>
<dbReference type="Gene3D" id="1.10.287.3610">
    <property type="match status" value="1"/>
</dbReference>
<evidence type="ECO:0000256" key="6">
    <source>
        <dbReference type="ARBA" id="ARBA00022516"/>
    </source>
</evidence>
<feature type="binding site" evidence="22">
    <location>
        <position position="80"/>
    </location>
    <ligand>
        <name>ATP</name>
        <dbReference type="ChEBI" id="CHEBI:30616"/>
    </ligand>
</feature>
<dbReference type="STRING" id="34103.SAMN05421778_11544"/>
<feature type="binding site" evidence="22">
    <location>
        <position position="13"/>
    </location>
    <ligand>
        <name>ATP</name>
        <dbReference type="ChEBI" id="CHEBI:30616"/>
    </ligand>
</feature>
<keyword evidence="14 23" id="KW-0460">Magnesium</keyword>
<evidence type="ECO:0000256" key="3">
    <source>
        <dbReference type="ARBA" id="ARBA00012133"/>
    </source>
</evidence>
<evidence type="ECO:0000313" key="26">
    <source>
        <dbReference type="Proteomes" id="UP000026714"/>
    </source>
</evidence>
<evidence type="ECO:0000256" key="18">
    <source>
        <dbReference type="ARBA" id="ARBA00023209"/>
    </source>
</evidence>
<keyword evidence="12 24" id="KW-0418">Kinase</keyword>
<keyword evidence="16 24" id="KW-0443">Lipid metabolism</keyword>
<evidence type="ECO:0000256" key="14">
    <source>
        <dbReference type="ARBA" id="ARBA00022842"/>
    </source>
</evidence>
<comment type="subcellular location">
    <subcellularLocation>
        <location evidence="1 24">Cell inner membrane</location>
        <topology evidence="1 24">Multi-pass membrane protein</topology>
    </subcellularLocation>
</comment>
<keyword evidence="13 22" id="KW-0067">ATP-binding</keyword>
<keyword evidence="5" id="KW-1003">Cell membrane</keyword>
<keyword evidence="15 24" id="KW-1133">Transmembrane helix</keyword>
<evidence type="ECO:0000256" key="20">
    <source>
        <dbReference type="PIRSR" id="PIRSR600829-1"/>
    </source>
</evidence>
<gene>
    <name evidence="25" type="ORF">X805_20230</name>
</gene>
<keyword evidence="6" id="KW-0444">Lipid biosynthesis</keyword>
<dbReference type="RefSeq" id="WP_037481314.1">
    <property type="nucleotide sequence ID" value="NZ_AZRA01000050.1"/>
</dbReference>